<feature type="binding site" evidence="10">
    <location>
        <position position="235"/>
    </location>
    <ligand>
        <name>K(+)</name>
        <dbReference type="ChEBI" id="CHEBI:29103"/>
    </ligand>
</feature>
<dbReference type="InterPro" id="IPR004520">
    <property type="entry name" value="GTPase_MnmE"/>
</dbReference>
<evidence type="ECO:0000313" key="13">
    <source>
        <dbReference type="EMBL" id="MST68787.1"/>
    </source>
</evidence>
<dbReference type="Pfam" id="PF10396">
    <property type="entry name" value="TrmE_N"/>
    <property type="match status" value="1"/>
</dbReference>
<evidence type="ECO:0000256" key="11">
    <source>
        <dbReference type="RuleBase" id="RU003313"/>
    </source>
</evidence>
<feature type="binding site" evidence="10">
    <location>
        <position position="471"/>
    </location>
    <ligand>
        <name>(6S)-5-formyl-5,6,7,8-tetrahydrofolate</name>
        <dbReference type="ChEBI" id="CHEBI:57457"/>
    </ligand>
</feature>
<sequence>MSETIAAISTPLGQGGIGIVRISGDSALDIMKKIFVECPEDPEPRHVYFGHAADPDDVSVHNGKDPQIIDEAVFIYMKGPHSYTCEDVVEIQAHGGPVSMNMILKASLKAGARMAEPGEFTKLAFLNGRLDLSQAEAVMDIISSRTEIPHMVAAGQLQGSVGRRVRSIRSSILDVLAQMAVNIDFPDEDIEESEYSALADAILHEKKEIRSLLDSAPSGRIIREGVRVAIIGSPNAGKSSLMNGLLGSNRAIVTDVPGTTRDTIEETVDIGGLPVVIIDTAGIRDTNDQVEKIGIDRSIDAVKMADMVLFVVDGSRKPDEEDLSIAELVRESGKNDKTIVILNKMDKGFVSDGEEISSAAGADTVLETSLVPGDDLDASIQLISDKMKEMIFSNTSLTGDQVFITNQRQKDALERAYDGLDQSEILIRSGEALEVCELEVRRGYDALGEVIGEETGDQILDAVFSRFCLGK</sequence>
<dbReference type="InterPro" id="IPR027417">
    <property type="entry name" value="P-loop_NTPase"/>
</dbReference>
<feature type="domain" description="TrmE-type G" evidence="12">
    <location>
        <begin position="225"/>
        <end position="388"/>
    </location>
</feature>
<evidence type="ECO:0000256" key="4">
    <source>
        <dbReference type="ARBA" id="ARBA00022723"/>
    </source>
</evidence>
<dbReference type="HAMAP" id="MF_00379">
    <property type="entry name" value="GTPase_MnmE"/>
    <property type="match status" value="1"/>
</dbReference>
<dbReference type="NCBIfam" id="NF003661">
    <property type="entry name" value="PRK05291.1-3"/>
    <property type="match status" value="1"/>
</dbReference>
<dbReference type="CDD" id="cd04164">
    <property type="entry name" value="trmE"/>
    <property type="match status" value="1"/>
</dbReference>
<dbReference type="InterPro" id="IPR031168">
    <property type="entry name" value="G_TrmE"/>
</dbReference>
<dbReference type="GO" id="GO:0002098">
    <property type="term" value="P:tRNA wobble uridine modification"/>
    <property type="evidence" value="ECO:0007669"/>
    <property type="project" value="TreeGrafter"/>
</dbReference>
<dbReference type="Gene3D" id="1.20.120.430">
    <property type="entry name" value="tRNA modification GTPase MnmE domain 2"/>
    <property type="match status" value="1"/>
</dbReference>
<comment type="cofactor">
    <cofactor evidence="10">
        <name>K(+)</name>
        <dbReference type="ChEBI" id="CHEBI:29103"/>
    </cofactor>
    <text evidence="10">Binds 1 potassium ion per subunit.</text>
</comment>
<keyword evidence="5 10" id="KW-0547">Nucleotide-binding</keyword>
<feature type="binding site" evidence="10">
    <location>
        <begin position="235"/>
        <end position="240"/>
    </location>
    <ligand>
        <name>GTP</name>
        <dbReference type="ChEBI" id="CHEBI:37565"/>
    </ligand>
</feature>
<feature type="binding site" evidence="10">
    <location>
        <position position="21"/>
    </location>
    <ligand>
        <name>(6S)-5-formyl-5,6,7,8-tetrahydrofolate</name>
        <dbReference type="ChEBI" id="CHEBI:57457"/>
    </ligand>
</feature>
<dbReference type="PROSITE" id="PS51709">
    <property type="entry name" value="G_TRME"/>
    <property type="match status" value="1"/>
</dbReference>
<dbReference type="GO" id="GO:0005525">
    <property type="term" value="F:GTP binding"/>
    <property type="evidence" value="ECO:0007669"/>
    <property type="project" value="UniProtKB-UniRule"/>
</dbReference>
<keyword evidence="7 10" id="KW-0460">Magnesium</keyword>
<comment type="subunit">
    <text evidence="10">Homodimer. Heterotetramer of two MnmE and two MnmG subunits.</text>
</comment>
<dbReference type="GO" id="GO:0003924">
    <property type="term" value="F:GTPase activity"/>
    <property type="evidence" value="ECO:0007669"/>
    <property type="project" value="UniProtKB-UniRule"/>
</dbReference>
<keyword evidence="9 10" id="KW-0342">GTP-binding</keyword>
<feature type="binding site" evidence="10">
    <location>
        <position position="239"/>
    </location>
    <ligand>
        <name>Mg(2+)</name>
        <dbReference type="ChEBI" id="CHEBI:18420"/>
    </ligand>
</feature>
<dbReference type="Pfam" id="PF01926">
    <property type="entry name" value="MMR_HSR1"/>
    <property type="match status" value="1"/>
</dbReference>
<dbReference type="GO" id="GO:0046872">
    <property type="term" value="F:metal ion binding"/>
    <property type="evidence" value="ECO:0007669"/>
    <property type="project" value="UniProtKB-KW"/>
</dbReference>
<dbReference type="InterPro" id="IPR018948">
    <property type="entry name" value="GTP-bd_TrmE_N"/>
</dbReference>
<comment type="caution">
    <text evidence="13">The sequence shown here is derived from an EMBL/GenBank/DDBJ whole genome shotgun (WGS) entry which is preliminary data.</text>
</comment>
<dbReference type="Gene3D" id="3.40.50.300">
    <property type="entry name" value="P-loop containing nucleotide triphosphate hydrolases"/>
    <property type="match status" value="1"/>
</dbReference>
<dbReference type="InterPro" id="IPR006073">
    <property type="entry name" value="GTP-bd"/>
</dbReference>
<gene>
    <name evidence="10 13" type="primary">mnmE</name>
    <name evidence="10" type="synonym">trmE</name>
    <name evidence="13" type="ORF">FYJ66_04175</name>
</gene>
<keyword evidence="4 10" id="KW-0479">Metal-binding</keyword>
<evidence type="ECO:0000256" key="6">
    <source>
        <dbReference type="ARBA" id="ARBA00022801"/>
    </source>
</evidence>
<feature type="binding site" evidence="10">
    <location>
        <position position="256"/>
    </location>
    <ligand>
        <name>K(+)</name>
        <dbReference type="ChEBI" id="CHEBI:29103"/>
    </ligand>
</feature>
<evidence type="ECO:0000256" key="10">
    <source>
        <dbReference type="HAMAP-Rule" id="MF_00379"/>
    </source>
</evidence>
<feature type="binding site" evidence="10">
    <location>
        <position position="129"/>
    </location>
    <ligand>
        <name>(6S)-5-formyl-5,6,7,8-tetrahydrofolate</name>
        <dbReference type="ChEBI" id="CHEBI:57457"/>
    </ligand>
</feature>
<dbReference type="InterPro" id="IPR027266">
    <property type="entry name" value="TrmE/GcvT-like"/>
</dbReference>
<comment type="function">
    <text evidence="10">Exhibits a very high intrinsic GTPase hydrolysis rate. Involved in the addition of a carboxymethylaminomethyl (cmnm) group at the wobble position (U34) of certain tRNAs, forming tRNA-cmnm(5)s(2)U34.</text>
</comment>
<proteinExistence type="inferred from homology"/>
<protein>
    <recommendedName>
        <fullName evidence="10">tRNA modification GTPase MnmE</fullName>
        <ecNumber evidence="10">3.6.-.-</ecNumber>
    </recommendedName>
</protein>
<feature type="binding site" evidence="10">
    <location>
        <begin position="279"/>
        <end position="282"/>
    </location>
    <ligand>
        <name>GTP</name>
        <dbReference type="ChEBI" id="CHEBI:37565"/>
    </ligand>
</feature>
<dbReference type="RefSeq" id="WP_154572259.1">
    <property type="nucleotide sequence ID" value="NZ_VUNB01000003.1"/>
</dbReference>
<feature type="binding site" evidence="10">
    <location>
        <position position="254"/>
    </location>
    <ligand>
        <name>K(+)</name>
        <dbReference type="ChEBI" id="CHEBI:29103"/>
    </ligand>
</feature>
<evidence type="ECO:0000256" key="5">
    <source>
        <dbReference type="ARBA" id="ARBA00022741"/>
    </source>
</evidence>
<dbReference type="AlphaFoldDB" id="A0A6A8MBL9"/>
<dbReference type="Pfam" id="PF12631">
    <property type="entry name" value="MnmE_helical"/>
    <property type="match status" value="1"/>
</dbReference>
<feature type="binding site" evidence="10">
    <location>
        <position position="90"/>
    </location>
    <ligand>
        <name>(6S)-5-formyl-5,6,7,8-tetrahydrofolate</name>
        <dbReference type="ChEBI" id="CHEBI:57457"/>
    </ligand>
</feature>
<dbReference type="EC" id="3.6.-.-" evidence="10"/>
<dbReference type="SUPFAM" id="SSF52540">
    <property type="entry name" value="P-loop containing nucleoside triphosphate hydrolases"/>
    <property type="match status" value="1"/>
</dbReference>
<dbReference type="PANTHER" id="PTHR42714:SF2">
    <property type="entry name" value="TRNA MODIFICATION GTPASE GTPBP3, MITOCHONDRIAL"/>
    <property type="match status" value="1"/>
</dbReference>
<dbReference type="NCBIfam" id="TIGR00450">
    <property type="entry name" value="mnmE_trmE_thdF"/>
    <property type="match status" value="1"/>
</dbReference>
<comment type="caution">
    <text evidence="10">Lacks conserved residue(s) required for the propagation of feature annotation.</text>
</comment>
<name>A0A6A8MBL9_9FIRM</name>
<keyword evidence="8 10" id="KW-0630">Potassium</keyword>
<keyword evidence="3 10" id="KW-0819">tRNA processing</keyword>
<feature type="binding site" evidence="10">
    <location>
        <position position="259"/>
    </location>
    <ligand>
        <name>K(+)</name>
        <dbReference type="ChEBI" id="CHEBI:29103"/>
    </ligand>
</feature>
<dbReference type="PANTHER" id="PTHR42714">
    <property type="entry name" value="TRNA MODIFICATION GTPASE GTPBP3"/>
    <property type="match status" value="1"/>
</dbReference>
<dbReference type="InterPro" id="IPR025867">
    <property type="entry name" value="MnmE_helical"/>
</dbReference>
<feature type="binding site" evidence="10">
    <location>
        <position position="260"/>
    </location>
    <ligand>
        <name>Mg(2+)</name>
        <dbReference type="ChEBI" id="CHEBI:18420"/>
    </ligand>
</feature>
<evidence type="ECO:0000256" key="2">
    <source>
        <dbReference type="ARBA" id="ARBA00022490"/>
    </source>
</evidence>
<dbReference type="Gene3D" id="3.30.1360.120">
    <property type="entry name" value="Probable tRNA modification gtpase trme, domain 1"/>
    <property type="match status" value="1"/>
</dbReference>
<organism evidence="13">
    <name type="scientific">Baileyella intestinalis</name>
    <dbReference type="NCBI Taxonomy" id="2606709"/>
    <lineage>
        <taxon>Bacteria</taxon>
        <taxon>Bacillati</taxon>
        <taxon>Bacillota</taxon>
        <taxon>Clostridia</taxon>
        <taxon>Peptostreptococcales</taxon>
        <taxon>Anaerovoracaceae</taxon>
        <taxon>Baileyella</taxon>
    </lineage>
</organism>
<evidence type="ECO:0000256" key="1">
    <source>
        <dbReference type="ARBA" id="ARBA00011043"/>
    </source>
</evidence>
<reference evidence="13" key="1">
    <citation type="submission" date="2019-09" db="EMBL/GenBank/DDBJ databases">
        <title>In-depth cultivation of the pig gut microbiome towards novel bacterial diversity and tailored functional studies.</title>
        <authorList>
            <person name="Wylensek D."/>
            <person name="Hitch T.C.A."/>
            <person name="Clavel T."/>
        </authorList>
    </citation>
    <scope>NUCLEOTIDE SEQUENCE</scope>
    <source>
        <strain evidence="13">RF-744-FAT-WT-3</strain>
    </source>
</reference>
<evidence type="ECO:0000256" key="7">
    <source>
        <dbReference type="ARBA" id="ARBA00022842"/>
    </source>
</evidence>
<dbReference type="GO" id="GO:0030488">
    <property type="term" value="P:tRNA methylation"/>
    <property type="evidence" value="ECO:0007669"/>
    <property type="project" value="TreeGrafter"/>
</dbReference>
<accession>A0A6A8MBL9</accession>
<dbReference type="EMBL" id="VUNB01000003">
    <property type="protein sequence ID" value="MST68787.1"/>
    <property type="molecule type" value="Genomic_DNA"/>
</dbReference>
<dbReference type="CDD" id="cd14858">
    <property type="entry name" value="TrmE_N"/>
    <property type="match status" value="1"/>
</dbReference>
<dbReference type="NCBIfam" id="TIGR00231">
    <property type="entry name" value="small_GTP"/>
    <property type="match status" value="1"/>
</dbReference>
<comment type="similarity">
    <text evidence="1 10 11">Belongs to the TRAFAC class TrmE-Era-EngA-EngB-Septin-like GTPase superfamily. TrmE GTPase family.</text>
</comment>
<dbReference type="InterPro" id="IPR005225">
    <property type="entry name" value="Small_GTP-bd"/>
</dbReference>
<dbReference type="FunFam" id="3.40.50.300:FF:001376">
    <property type="entry name" value="tRNA modification GTPase MnmE"/>
    <property type="match status" value="1"/>
</dbReference>
<dbReference type="SUPFAM" id="SSF116878">
    <property type="entry name" value="TrmE connector domain"/>
    <property type="match status" value="1"/>
</dbReference>
<feature type="binding site" evidence="10">
    <location>
        <begin position="254"/>
        <end position="260"/>
    </location>
    <ligand>
        <name>GTP</name>
        <dbReference type="ChEBI" id="CHEBI:37565"/>
    </ligand>
</feature>
<keyword evidence="2 10" id="KW-0963">Cytoplasm</keyword>
<dbReference type="PRINTS" id="PR00326">
    <property type="entry name" value="GTP1OBG"/>
</dbReference>
<dbReference type="GO" id="GO:0005829">
    <property type="term" value="C:cytosol"/>
    <property type="evidence" value="ECO:0007669"/>
    <property type="project" value="TreeGrafter"/>
</dbReference>
<keyword evidence="6 10" id="KW-0378">Hydrolase</keyword>
<evidence type="ECO:0000256" key="9">
    <source>
        <dbReference type="ARBA" id="ARBA00023134"/>
    </source>
</evidence>
<evidence type="ECO:0000259" key="12">
    <source>
        <dbReference type="PROSITE" id="PS51709"/>
    </source>
</evidence>
<evidence type="ECO:0000256" key="8">
    <source>
        <dbReference type="ARBA" id="ARBA00022958"/>
    </source>
</evidence>
<evidence type="ECO:0000256" key="3">
    <source>
        <dbReference type="ARBA" id="ARBA00022694"/>
    </source>
</evidence>
<dbReference type="InterPro" id="IPR027368">
    <property type="entry name" value="MnmE_dom2"/>
</dbReference>
<comment type="subcellular location">
    <subcellularLocation>
        <location evidence="10">Cytoplasm</location>
    </subcellularLocation>
</comment>